<feature type="compositionally biased region" description="Polar residues" evidence="8">
    <location>
        <begin position="661"/>
        <end position="670"/>
    </location>
</feature>
<keyword evidence="4" id="KW-0493">Microtubule</keyword>
<feature type="compositionally biased region" description="Low complexity" evidence="8">
    <location>
        <begin position="18"/>
        <end position="92"/>
    </location>
</feature>
<dbReference type="Pfam" id="PF00023">
    <property type="entry name" value="Ank"/>
    <property type="match status" value="1"/>
</dbReference>
<dbReference type="GO" id="GO:0003714">
    <property type="term" value="F:transcription corepressor activity"/>
    <property type="evidence" value="ECO:0007669"/>
    <property type="project" value="TreeGrafter"/>
</dbReference>
<dbReference type="PROSITE" id="PS50088">
    <property type="entry name" value="ANK_REPEAT"/>
    <property type="match status" value="2"/>
</dbReference>
<feature type="compositionally biased region" description="Basic and acidic residues" evidence="8">
    <location>
        <begin position="1374"/>
        <end position="1453"/>
    </location>
</feature>
<feature type="compositionally biased region" description="Low complexity" evidence="8">
    <location>
        <begin position="671"/>
        <end position="682"/>
    </location>
</feature>
<feature type="compositionally biased region" description="Basic and acidic residues" evidence="8">
    <location>
        <begin position="994"/>
        <end position="1007"/>
    </location>
</feature>
<evidence type="ECO:0000313" key="12">
    <source>
        <dbReference type="Proteomes" id="UP001367676"/>
    </source>
</evidence>
<feature type="region of interest" description="Disordered" evidence="8">
    <location>
        <begin position="950"/>
        <end position="1063"/>
    </location>
</feature>
<organism evidence="11 12">
    <name type="scientific">Parthenolecanium corni</name>
    <dbReference type="NCBI Taxonomy" id="536013"/>
    <lineage>
        <taxon>Eukaryota</taxon>
        <taxon>Metazoa</taxon>
        <taxon>Ecdysozoa</taxon>
        <taxon>Arthropoda</taxon>
        <taxon>Hexapoda</taxon>
        <taxon>Insecta</taxon>
        <taxon>Pterygota</taxon>
        <taxon>Neoptera</taxon>
        <taxon>Paraneoptera</taxon>
        <taxon>Hemiptera</taxon>
        <taxon>Sternorrhyncha</taxon>
        <taxon>Coccoidea</taxon>
        <taxon>Coccidae</taxon>
        <taxon>Parthenolecanium</taxon>
    </lineage>
</organism>
<evidence type="ECO:0000256" key="1">
    <source>
        <dbReference type="ARBA" id="ARBA00004245"/>
    </source>
</evidence>
<feature type="compositionally biased region" description="Polar residues" evidence="8">
    <location>
        <begin position="127"/>
        <end position="148"/>
    </location>
</feature>
<feature type="region of interest" description="Disordered" evidence="8">
    <location>
        <begin position="1573"/>
        <end position="1612"/>
    </location>
</feature>
<feature type="repeat" description="ANK" evidence="7">
    <location>
        <begin position="2083"/>
        <end position="2115"/>
    </location>
</feature>
<evidence type="ECO:0000256" key="4">
    <source>
        <dbReference type="ARBA" id="ARBA00022701"/>
    </source>
</evidence>
<dbReference type="InterPro" id="IPR002110">
    <property type="entry name" value="Ankyrin_rpt"/>
</dbReference>
<dbReference type="GO" id="GO:0000122">
    <property type="term" value="P:negative regulation of transcription by RNA polymerase II"/>
    <property type="evidence" value="ECO:0007669"/>
    <property type="project" value="TreeGrafter"/>
</dbReference>
<feature type="compositionally biased region" description="Basic and acidic residues" evidence="8">
    <location>
        <begin position="1342"/>
        <end position="1355"/>
    </location>
</feature>
<dbReference type="PANTHER" id="PTHR24117:SF9">
    <property type="entry name" value="BCL-6 COREPRESSOR PCGF1 BINDING DOMAIN-CONTAINING PROTEIN"/>
    <property type="match status" value="1"/>
</dbReference>
<evidence type="ECO:0000256" key="2">
    <source>
        <dbReference type="ARBA" id="ARBA00010337"/>
    </source>
</evidence>
<feature type="compositionally biased region" description="Basic and acidic residues" evidence="8">
    <location>
        <begin position="899"/>
        <end position="911"/>
    </location>
</feature>
<keyword evidence="3" id="KW-0963">Cytoplasm</keyword>
<evidence type="ECO:0000256" key="3">
    <source>
        <dbReference type="ARBA" id="ARBA00022490"/>
    </source>
</evidence>
<feature type="compositionally biased region" description="Basic and acidic residues" evidence="8">
    <location>
        <begin position="1102"/>
        <end position="1128"/>
    </location>
</feature>
<keyword evidence="12" id="KW-1185">Reference proteome</keyword>
<dbReference type="InterPro" id="IPR042241">
    <property type="entry name" value="GCP_C_sf"/>
</dbReference>
<feature type="repeat" description="ANK" evidence="7">
    <location>
        <begin position="2116"/>
        <end position="2148"/>
    </location>
</feature>
<feature type="region of interest" description="Disordered" evidence="8">
    <location>
        <begin position="1"/>
        <end position="148"/>
    </location>
</feature>
<evidence type="ECO:0000256" key="8">
    <source>
        <dbReference type="SAM" id="MobiDB-lite"/>
    </source>
</evidence>
<feature type="compositionally biased region" description="Basic residues" evidence="8">
    <location>
        <begin position="689"/>
        <end position="700"/>
    </location>
</feature>
<dbReference type="SUPFAM" id="SSF48403">
    <property type="entry name" value="Ankyrin repeat"/>
    <property type="match status" value="1"/>
</dbReference>
<dbReference type="EMBL" id="JBBCAQ010000037">
    <property type="protein sequence ID" value="KAK7574100.1"/>
    <property type="molecule type" value="Genomic_DNA"/>
</dbReference>
<evidence type="ECO:0000259" key="10">
    <source>
        <dbReference type="Pfam" id="PF17681"/>
    </source>
</evidence>
<feature type="compositionally biased region" description="Basic and acidic residues" evidence="8">
    <location>
        <begin position="1141"/>
        <end position="1155"/>
    </location>
</feature>
<evidence type="ECO:0000313" key="11">
    <source>
        <dbReference type="EMBL" id="KAK7574100.1"/>
    </source>
</evidence>
<feature type="compositionally biased region" description="Basic and acidic residues" evidence="8">
    <location>
        <begin position="1185"/>
        <end position="1197"/>
    </location>
</feature>
<feature type="compositionally biased region" description="Basic and acidic residues" evidence="8">
    <location>
        <begin position="1031"/>
        <end position="1043"/>
    </location>
</feature>
<feature type="domain" description="Gamma tubulin complex component protein N-terminal" evidence="10">
    <location>
        <begin position="2606"/>
        <end position="2736"/>
    </location>
</feature>
<feature type="compositionally biased region" description="Polar residues" evidence="8">
    <location>
        <begin position="727"/>
        <end position="746"/>
    </location>
</feature>
<keyword evidence="7" id="KW-0040">ANK repeat</keyword>
<feature type="domain" description="Gamma tubulin complex component C-terminal" evidence="9">
    <location>
        <begin position="2935"/>
        <end position="3167"/>
    </location>
</feature>
<feature type="region of interest" description="Disordered" evidence="8">
    <location>
        <begin position="1264"/>
        <end position="1533"/>
    </location>
</feature>
<dbReference type="Pfam" id="PF17681">
    <property type="entry name" value="GCP_N_terminal"/>
    <property type="match status" value="1"/>
</dbReference>
<dbReference type="InterPro" id="IPR040457">
    <property type="entry name" value="GCP_C"/>
</dbReference>
<feature type="region of interest" description="Disordered" evidence="8">
    <location>
        <begin position="1786"/>
        <end position="1807"/>
    </location>
</feature>
<feature type="region of interest" description="Disordered" evidence="8">
    <location>
        <begin position="1999"/>
        <end position="2020"/>
    </location>
</feature>
<dbReference type="InterPro" id="IPR047144">
    <property type="entry name" value="BCOR-like"/>
</dbReference>
<dbReference type="Pfam" id="PF04130">
    <property type="entry name" value="GCP_C_terminal"/>
    <property type="match status" value="1"/>
</dbReference>
<feature type="compositionally biased region" description="Polar residues" evidence="8">
    <location>
        <begin position="250"/>
        <end position="266"/>
    </location>
</feature>
<dbReference type="Gene3D" id="1.25.40.20">
    <property type="entry name" value="Ankyrin repeat-containing domain"/>
    <property type="match status" value="1"/>
</dbReference>
<evidence type="ECO:0000259" key="9">
    <source>
        <dbReference type="Pfam" id="PF04130"/>
    </source>
</evidence>
<feature type="compositionally biased region" description="Basic residues" evidence="8">
    <location>
        <begin position="1282"/>
        <end position="1295"/>
    </location>
</feature>
<feature type="compositionally biased region" description="Polar residues" evidence="8">
    <location>
        <begin position="912"/>
        <end position="926"/>
    </location>
</feature>
<feature type="region of interest" description="Disordered" evidence="8">
    <location>
        <begin position="1076"/>
        <end position="1197"/>
    </location>
</feature>
<feature type="compositionally biased region" description="Basic and acidic residues" evidence="8">
    <location>
        <begin position="1788"/>
        <end position="1804"/>
    </location>
</feature>
<comment type="similarity">
    <text evidence="2">Belongs to the TUBGCP family.</text>
</comment>
<dbReference type="GO" id="GO:0005634">
    <property type="term" value="C:nucleus"/>
    <property type="evidence" value="ECO:0007669"/>
    <property type="project" value="TreeGrafter"/>
</dbReference>
<protein>
    <submittedName>
        <fullName evidence="11">Uncharacterized protein</fullName>
    </submittedName>
</protein>
<feature type="region of interest" description="Disordered" evidence="8">
    <location>
        <begin position="1655"/>
        <end position="1719"/>
    </location>
</feature>
<comment type="similarity">
    <text evidence="6">Belongs to the BCOR family.</text>
</comment>
<feature type="compositionally biased region" description="Pro residues" evidence="8">
    <location>
        <begin position="224"/>
        <end position="234"/>
    </location>
</feature>
<gene>
    <name evidence="11" type="ORF">V9T40_011291</name>
</gene>
<evidence type="ECO:0000256" key="6">
    <source>
        <dbReference type="ARBA" id="ARBA00034703"/>
    </source>
</evidence>
<feature type="region of interest" description="Disordered" evidence="8">
    <location>
        <begin position="893"/>
        <end position="938"/>
    </location>
</feature>
<feature type="compositionally biased region" description="Basic and acidic residues" evidence="8">
    <location>
        <begin position="1467"/>
        <end position="1483"/>
    </location>
</feature>
<feature type="compositionally biased region" description="Basic and acidic residues" evidence="8">
    <location>
        <begin position="1890"/>
        <end position="1909"/>
    </location>
</feature>
<reference evidence="11 12" key="1">
    <citation type="submission" date="2024-03" db="EMBL/GenBank/DDBJ databases">
        <title>Adaptation during the transition from Ophiocordyceps entomopathogen to insect associate is accompanied by gene loss and intensified selection.</title>
        <authorList>
            <person name="Ward C.M."/>
            <person name="Onetto C.A."/>
            <person name="Borneman A.R."/>
        </authorList>
    </citation>
    <scope>NUCLEOTIDE SEQUENCE [LARGE SCALE GENOMIC DNA]</scope>
    <source>
        <strain evidence="11">AWRI1</strain>
        <tissue evidence="11">Single Adult Female</tissue>
    </source>
</reference>
<keyword evidence="5" id="KW-0206">Cytoskeleton</keyword>
<feature type="compositionally biased region" description="Basic residues" evidence="8">
    <location>
        <begin position="1484"/>
        <end position="1502"/>
    </location>
</feature>
<dbReference type="SMART" id="SM00248">
    <property type="entry name" value="ANK"/>
    <property type="match status" value="3"/>
</dbReference>
<dbReference type="PRINTS" id="PR01415">
    <property type="entry name" value="ANKYRIN"/>
</dbReference>
<feature type="compositionally biased region" description="Basic and acidic residues" evidence="8">
    <location>
        <begin position="608"/>
        <end position="619"/>
    </location>
</feature>
<feature type="compositionally biased region" description="Low complexity" evidence="8">
    <location>
        <begin position="188"/>
        <end position="199"/>
    </location>
</feature>
<evidence type="ECO:0000256" key="5">
    <source>
        <dbReference type="ARBA" id="ARBA00023212"/>
    </source>
</evidence>
<evidence type="ECO:0000256" key="7">
    <source>
        <dbReference type="PROSITE-ProRule" id="PRU00023"/>
    </source>
</evidence>
<feature type="compositionally biased region" description="Low complexity" evidence="8">
    <location>
        <begin position="103"/>
        <end position="114"/>
    </location>
</feature>
<dbReference type="Gene3D" id="1.20.120.1900">
    <property type="entry name" value="Gamma-tubulin complex, C-terminal domain"/>
    <property type="match status" value="1"/>
</dbReference>
<dbReference type="PANTHER" id="PTHR24117">
    <property type="entry name" value="AGAP007537-PB"/>
    <property type="match status" value="1"/>
</dbReference>
<dbReference type="GO" id="GO:0005874">
    <property type="term" value="C:microtubule"/>
    <property type="evidence" value="ECO:0007669"/>
    <property type="project" value="UniProtKB-KW"/>
</dbReference>
<feature type="compositionally biased region" description="Basic residues" evidence="8">
    <location>
        <begin position="1264"/>
        <end position="1273"/>
    </location>
</feature>
<sequence>MDVSRVLRNTRQYFQGIPSSSPAGGELAPGALAGYGSPPVSSAATSTAVSATNPYPPYQRQQHQPHPHNQQQNFPPNSWNAAPPPAAQNATAYHQPVAPPPSSSAGSAPNNAVSYSRPFAPSPYQMYENTRGSPKTLPTSSPSNFSSQHNYTAPSITITNDNFGMFNMDSIVCQSEVNHLQNKKAKIKSSSSSTTNIYKPQPTQLEESRFYHRGLAPHPQQPAARPPQPPPAAPPVTASRLPSIVPPRISTPTHHQPLQQSSSNHQNYPVSGAHFVQQQVGYQQVSYPSNGGSMIATRQTSIEKGSSREPVDVQYIQRIETTTTVETTAPLVAKRDSPLDLSVKTIRQSADSTALDDPENPAYGHFALTAGHHQHGRHPHLHQLPYASVALPPAAARNHSTSAALTPYGGPANQTRHPLHYTVANPLPGAAATYPEQGGGNFVLNNRQVCRDEAALVSRHPVSEKMTVSITYEQKQPTRLTKVSAVSHYYHQPIDGCAKASRARPLPSISSMSGGVNVRNSVIGSAPPPVALPPQPLPPASSPAGLLSTKVSATISAAVSSRKRSSEYDEVPPVAAKHCRVSGGSSQDWRENINKEIDNRINAYTAMKAREEEEEERRLTNSGNEGYRVDVPVSQSPKTVSEPDNRMAQRNYPQPAAVVPTTKSGFSQQRPPSHSPKSPFSPYTEQQQQHHHQHHHRQPHPPHIQEQQNQQLKAQHKLPVQAIQMHHSPQQWFSPATAQRPPSSSIFAHGGASRSASPYKPPVYQEAHPLPFSKSGFDGRNDLKIIEKIENPKVREQDQQRHPLPSFQHLPTMSFSQKSSASPHQQLPSIDNRYLENRIVNKDAAKKEVVITNTDTELHPRKDESEHQSKEAIKASLLAHPRFRTFRTKAELKQVTPVDESRNKMCEDDKLPQNSTSFSNRASLESESLKLPNSKMYNNSDAKMETSEVGFHNHRPGSVDSITESDSLSRAVPSRSPSIADSSRQYSPRKRLFSKSEESAADVKRSSSETTVFEFRDSDSEPETSGSDLHSLNEMRKDRKTRAPSETPTFIEQLNEEHQSDDSQFFSACNELINQFAGGTIKKRGRKKKPIPIIVEDSSQDEETHSPQRKQPTADESSRPRVKSEPNTEHSMSPSASVLDVKIKKEKDTEPEAERPSTPVNKPATKMARVKVEKLENEIPVTESPRTRSEERKSREIVDKECKVEKQLESRGQRSNVGTTRIRIQNLLEDTSDSDEGSVPIAKRYGLQKPKVTKKPRVFKKALVKKLAQKKKQQQQQQRKMVTSRKKLKMRHRILRRMETRKSKMQRSYGSKEESDSAGVSSDGQSTTEEAPQAVVTRKMARRECQKEGCRRDEELVGSSPKKSEPKTGSCKPSKVEERKPRSKEKHSEKVERDKSSRRREKGDASDRSDKMDERSSRRGQSREVDPSERVTIDKAEERSSRRGASKDNITERDVDEADEKVRKRGPSKDKAPSERGAVGDKRGYRRRPFKDKRRGRPRCRLLGKDVNPQKRPASESKAQKKEDDVTRRTLRSGNVVVVPDKFGRGKLRIKKGLRGPKTSTLVLAAKLRLRQRVPKGEPVKREQRRTRNVPSKGVEASKNEGQSKNGDAKPSVLAENKRVVVGKDVAAGVKPISWEEELFKYKCSLRMPVKLINISRPPNWPKSNGGSSSLPDLDREETDSDLLNDVVKLQKTPKKRNNATHNNHHTASNSKSETKFSNTKEFKDSVRFLQEKFDQKIEEKNQQTTNLAQLMIEKKMKTIPKSSDGPELLPTPSLDGFRSKLAAKGSDLSKKDDRCRDQSRNADFEDDGLVEDSLIGSFRKETVDEFKEVFEKHTKGHNQLFKTVILESRTRTQTKELTLKRVFGIDRPASAPPIPETNPADTAITTTGDDIRQPDEELRQDAPRKTAKEPSANGIVKSWKGFGKFRLLVGEETVDSDRDSKDFDEEKDFEKDSKDFEEAIVDFECREEDAKDTNEPEHGIVVKKRRRKCRSSGFDYIRKKKKQQKKEEDVDAGDEKEEKKPAVYVRPIAETIEDIQNEIKTWVVNKGIGETVLHKAARLGYLDISSYCLEKLNCLPSPTDNAGYTPLHEACTRGHLKIAKILLKYGADVSASARGGIRPLHEAVENGDIEVVRLLLSYGADPLLSTYAGQTPLSLVKDDRDDLKEFLLLYLADIQGNPSKPWPFGGYDQVDNEEIGYNALGDAPPSSFEEVDALEIEISEFMLPNLYKFKEEYDYWVLSSDLPVKIRDMVTKRAQEQNPPPYIVRKINRIDFDENVESAMLLDDKYLSVQKCKTKCPLVTLVKYTEKLMSILGIEKIIGKPFRFSPEVLAMSFIEDDIKRLIFELTSHQDDDFSLKCCCAFMREISCEDTPTPRSLISTKLDAFSTKFDYHGFPEYAQQLSDAVHTFLQSDSAGSNKGNEDWLTLDLMLHLSKDAFKPETLSLLEHNLQVSRLAVFPEVITEEEKINWFKYLQEGSEKYKLLEDDEEDSGDELDLVSEHENPAPVDSSFVPLYNDLFKDFSCSKNLVLDENTEVKRTLREGVDAQSLLSKSVQHSWWNGEASTVSQSIHQSANFGRMWETIQNEQLQANQEPPSNFFYHDEYKIIRELLLILISHDKRVSKRVELLRTQTSVPSLIQETFAAIVDDILNTAEKYHHLTSFCDEILGTYALQVSFTLQAYAFAIKDILSTFLAKIIELENIVKQQDSIYTLLTLYNDLGENLRIVKFIFNVHRECGVGNWKEEIPWICAVRSESDGKYVAFPFPDGEFRGGTTVSPLFHHLSEKLLNCYQSIDFLCKLNKSRELKTEILKEGKLLEHFVNQLKQRTYSEKVRSSQMMEESAFNVDLLPTFQPSYEYAGRISDVPYLVRAFGDQLCIRNNETHMPGKQPSKDPDENFEVTLAGPILEQVLCDLIKKRDAVIVKLFRMAIVDDYKFFEHIRNLKDLLLMDWSGFCNRLPIRLEKQTWIDHNMIRVHLYDCIDSNKILLFGDLFRFTIEDEDDMGNFEVNVTRIMRAIDRISIQYEVQWPLNMIFTQTIMNTFYAPLLKLVLKIRFASAAVSKLRFKDIPQIRLHAKKLRRVHMFRHWVVLLLQKLHSYLLLAISQSLGCDAVENGVEIETFTSLVDSYTSYLHKTKRNCLIENDFSEHLNRALNRMWLVCDDVIHLWSEASKLQVSEKQVSHSVELYLQCLWYLTRILEKFLRGELGPLFDLWSDLNRMLEAHKTNIPEDLSFRSGQMQL</sequence>
<name>A0AAN9T7M0_9HEMI</name>
<dbReference type="Proteomes" id="UP001367676">
    <property type="component" value="Unassembled WGS sequence"/>
</dbReference>
<feature type="region of interest" description="Disordered" evidence="8">
    <location>
        <begin position="608"/>
        <end position="759"/>
    </location>
</feature>
<proteinExistence type="inferred from homology"/>
<feature type="region of interest" description="Disordered" evidence="8">
    <location>
        <begin position="184"/>
        <end position="203"/>
    </location>
</feature>
<dbReference type="PROSITE" id="PS50297">
    <property type="entry name" value="ANK_REP_REGION"/>
    <property type="match status" value="2"/>
</dbReference>
<dbReference type="GO" id="GO:0043015">
    <property type="term" value="F:gamma-tubulin binding"/>
    <property type="evidence" value="ECO:0007669"/>
    <property type="project" value="InterPro"/>
</dbReference>
<feature type="compositionally biased region" description="Polar residues" evidence="8">
    <location>
        <begin position="975"/>
        <end position="986"/>
    </location>
</feature>
<feature type="region of interest" description="Disordered" evidence="8">
    <location>
        <begin position="215"/>
        <end position="266"/>
    </location>
</feature>
<comment type="caution">
    <text evidence="11">The sequence shown here is derived from an EMBL/GenBank/DDBJ whole genome shotgun (WGS) entry which is preliminary data.</text>
</comment>
<feature type="compositionally biased region" description="Basic residues" evidence="8">
    <location>
        <begin position="1692"/>
        <end position="1705"/>
    </location>
</feature>
<feature type="compositionally biased region" description="Polar residues" evidence="8">
    <location>
        <begin position="1662"/>
        <end position="1671"/>
    </location>
</feature>
<dbReference type="InterPro" id="IPR036770">
    <property type="entry name" value="Ankyrin_rpt-contain_sf"/>
</dbReference>
<accession>A0AAN9T7M0</accession>
<dbReference type="InterPro" id="IPR041470">
    <property type="entry name" value="GCP_N"/>
</dbReference>
<feature type="region of interest" description="Disordered" evidence="8">
    <location>
        <begin position="1867"/>
        <end position="1914"/>
    </location>
</feature>
<feature type="compositionally biased region" description="Polar residues" evidence="8">
    <location>
        <begin position="1318"/>
        <end position="1330"/>
    </location>
</feature>
<feature type="compositionally biased region" description="Basic and acidic residues" evidence="8">
    <location>
        <begin position="1513"/>
        <end position="1528"/>
    </location>
</feature>
<feature type="compositionally biased region" description="Basic residues" evidence="8">
    <location>
        <begin position="1081"/>
        <end position="1090"/>
    </location>
</feature>
<dbReference type="Pfam" id="PF12796">
    <property type="entry name" value="Ank_2"/>
    <property type="match status" value="1"/>
</dbReference>
<comment type="subcellular location">
    <subcellularLocation>
        <location evidence="1">Cytoplasm</location>
        <location evidence="1">Cytoskeleton</location>
    </subcellularLocation>
</comment>